<name>F0XA19_GROCL</name>
<dbReference type="GeneID" id="25977350"/>
<keyword evidence="2 5" id="KW-0662">Pyridine nucleotide biosynthesis</keyword>
<dbReference type="HAMAP" id="MF_01970">
    <property type="entry name" value="Kynureninase"/>
    <property type="match status" value="1"/>
</dbReference>
<keyword evidence="9" id="KW-1185">Reference proteome</keyword>
<dbReference type="GO" id="GO:0034354">
    <property type="term" value="P:'de novo' NAD+ biosynthetic process from L-tryptophan"/>
    <property type="evidence" value="ECO:0007669"/>
    <property type="project" value="UniProtKB-UniRule"/>
</dbReference>
<evidence type="ECO:0000256" key="6">
    <source>
        <dbReference type="PIRNR" id="PIRNR038800"/>
    </source>
</evidence>
<comment type="subunit">
    <text evidence="5 6">Homodimer.</text>
</comment>
<dbReference type="Gene3D" id="3.40.640.10">
    <property type="entry name" value="Type I PLP-dependent aspartate aminotransferase-like (Major domain)"/>
    <property type="match status" value="1"/>
</dbReference>
<evidence type="ECO:0000256" key="2">
    <source>
        <dbReference type="ARBA" id="ARBA00022642"/>
    </source>
</evidence>
<feature type="domain" description="Aminotransferase class V" evidence="7">
    <location>
        <begin position="225"/>
        <end position="294"/>
    </location>
</feature>
<dbReference type="EMBL" id="GL629735">
    <property type="protein sequence ID" value="EFX06100.1"/>
    <property type="molecule type" value="Genomic_DNA"/>
</dbReference>
<dbReference type="InterPro" id="IPR010111">
    <property type="entry name" value="Kynureninase"/>
</dbReference>
<dbReference type="FunCoup" id="F0XA19">
    <property type="interactions" value="178"/>
</dbReference>
<dbReference type="InterPro" id="IPR015421">
    <property type="entry name" value="PyrdxlP-dep_Trfase_major"/>
</dbReference>
<feature type="binding site" evidence="5">
    <location>
        <position position="145"/>
    </location>
    <ligand>
        <name>pyridoxal 5'-phosphate</name>
        <dbReference type="ChEBI" id="CHEBI:597326"/>
    </ligand>
</feature>
<dbReference type="GO" id="GO:0043420">
    <property type="term" value="P:anthranilate metabolic process"/>
    <property type="evidence" value="ECO:0007669"/>
    <property type="project" value="UniProtKB-UniRule"/>
</dbReference>
<feature type="binding site" evidence="5">
    <location>
        <position position="262"/>
    </location>
    <ligand>
        <name>pyridoxal 5'-phosphate</name>
        <dbReference type="ChEBI" id="CHEBI:597326"/>
    </ligand>
</feature>
<comment type="subcellular location">
    <subcellularLocation>
        <location evidence="5 6">Cytoplasm</location>
    </subcellularLocation>
</comment>
<dbReference type="Proteomes" id="UP000007796">
    <property type="component" value="Unassembled WGS sequence"/>
</dbReference>
<comment type="catalytic activity">
    <reaction evidence="6">
        <text>3-hydroxy-L-kynurenine + H2O = 3-hydroxyanthranilate + L-alanine + H(+)</text>
        <dbReference type="Rhea" id="RHEA:25143"/>
        <dbReference type="ChEBI" id="CHEBI:15377"/>
        <dbReference type="ChEBI" id="CHEBI:15378"/>
        <dbReference type="ChEBI" id="CHEBI:36559"/>
        <dbReference type="ChEBI" id="CHEBI:57972"/>
        <dbReference type="ChEBI" id="CHEBI:58125"/>
        <dbReference type="EC" id="3.7.1.3"/>
    </reaction>
</comment>
<feature type="binding site" evidence="5">
    <location>
        <begin position="172"/>
        <end position="175"/>
    </location>
    <ligand>
        <name>pyridoxal 5'-phosphate</name>
        <dbReference type="ChEBI" id="CHEBI:597326"/>
    </ligand>
</feature>
<dbReference type="InterPro" id="IPR000192">
    <property type="entry name" value="Aminotrans_V_dom"/>
</dbReference>
<keyword evidence="1 5" id="KW-0963">Cytoplasm</keyword>
<comment type="catalytic activity">
    <reaction evidence="5 6">
        <text>L-kynurenine + H2O = anthranilate + L-alanine + H(+)</text>
        <dbReference type="Rhea" id="RHEA:16813"/>
        <dbReference type="ChEBI" id="CHEBI:15377"/>
        <dbReference type="ChEBI" id="CHEBI:15378"/>
        <dbReference type="ChEBI" id="CHEBI:16567"/>
        <dbReference type="ChEBI" id="CHEBI:57959"/>
        <dbReference type="ChEBI" id="CHEBI:57972"/>
        <dbReference type="EC" id="3.7.1.3"/>
    </reaction>
</comment>
<evidence type="ECO:0000256" key="1">
    <source>
        <dbReference type="ARBA" id="ARBA00022490"/>
    </source>
</evidence>
<dbReference type="GO" id="GO:0005737">
    <property type="term" value="C:cytoplasm"/>
    <property type="evidence" value="ECO:0007669"/>
    <property type="project" value="UniProtKB-SubCell"/>
</dbReference>
<evidence type="ECO:0000256" key="4">
    <source>
        <dbReference type="ARBA" id="ARBA00022898"/>
    </source>
</evidence>
<dbReference type="InParanoid" id="F0XA19"/>
<comment type="pathway">
    <text evidence="5 6">Amino-acid degradation; L-kynurenine degradation; L-alanine and anthranilate from L-kynurenine: step 1/1.</text>
</comment>
<dbReference type="STRING" id="655863.F0XA19"/>
<dbReference type="GO" id="GO:0019441">
    <property type="term" value="P:L-tryptophan catabolic process to kynurenine"/>
    <property type="evidence" value="ECO:0007669"/>
    <property type="project" value="TreeGrafter"/>
</dbReference>
<feature type="modified residue" description="N6-(pyridoxal phosphate)lysine" evidence="5">
    <location>
        <position position="288"/>
    </location>
</feature>
<comment type="similarity">
    <text evidence="5 6">Belongs to the kynureninase family.</text>
</comment>
<evidence type="ECO:0000256" key="3">
    <source>
        <dbReference type="ARBA" id="ARBA00022801"/>
    </source>
</evidence>
<dbReference type="AlphaFoldDB" id="F0XA19"/>
<dbReference type="GO" id="GO:0019805">
    <property type="term" value="P:quinolinate biosynthetic process"/>
    <property type="evidence" value="ECO:0007669"/>
    <property type="project" value="UniProtKB-UniRule"/>
</dbReference>
<dbReference type="RefSeq" id="XP_014175582.1">
    <property type="nucleotide sequence ID" value="XM_014320107.1"/>
</dbReference>
<keyword evidence="4 5" id="KW-0663">Pyridoxal phosphate</keyword>
<dbReference type="UniPathway" id="UPA00253">
    <property type="reaction ID" value="UER00329"/>
</dbReference>
<sequence length="483" mass="52630">MDFATPLEAVQTTGKASFPAEANSLEYARRLDSQDVLRDLRDQFIFPTRASLKRVLAPTATLTADDEQSVVYFCGNSLGLQPKAVRTSLEQHLATWAGLGVYGHFHQLPGSGLASWQDLEAACSAMMAPLVGAVPAEVVTMNTLTVNVQLLLGSFYQPTAARHKILLEWKPFPSDYYAISTHIRMRGFDPATSMVELQPDSDATHEGGHYISTASILAAIDRHADDAALLLLPGIQYYSGQLFDIETITRHAHARGLVVGWDLAHAAGNVPLRLHDWDVDFAAWCTYKYINAGPGAIAGAFVHERHGTVERGEDDGFRFRNRLAGWYGADKSIRFNMAKQFQPTVGASGFQLSNPSAIDLASLHGALNALSSATSIEQLRHKSLVLTAYTECLLDRIVADAPAGQPPFVLLTPRVPAERGAQISVLLREGLLEKIGRALEAAGVVCDQRKPNVIRVAPVPMYNSFEDVFRCVGALRKAILEEA</sequence>
<feature type="binding site" evidence="5">
    <location>
        <position position="354"/>
    </location>
    <ligand>
        <name>pyridoxal 5'-phosphate</name>
        <dbReference type="ChEBI" id="CHEBI:597326"/>
    </ligand>
</feature>
<comment type="pathway">
    <text evidence="5 6">Cofactor biosynthesis; NAD(+) biosynthesis; quinolinate from L-kynurenine: step 2/3.</text>
</comment>
<dbReference type="UniPathway" id="UPA00334">
    <property type="reaction ID" value="UER00455"/>
</dbReference>
<dbReference type="eggNOG" id="KOG3846">
    <property type="taxonomic scope" value="Eukaryota"/>
</dbReference>
<comment type="function">
    <text evidence="5 6">Catalyzes the cleavage of L-kynurenine (L-Kyn) and L-3-hydroxykynurenine (L-3OHKyn) into anthranilic acid (AA) and 3-hydroxyanthranilic acid (3-OHAA), respectively.</text>
</comment>
<evidence type="ECO:0000256" key="5">
    <source>
        <dbReference type="HAMAP-Rule" id="MF_03017"/>
    </source>
</evidence>
<proteinExistence type="inferred from homology"/>
<dbReference type="OrthoDB" id="5978656at2759"/>
<dbReference type="EC" id="3.7.1.3" evidence="5 6"/>
<evidence type="ECO:0000313" key="8">
    <source>
        <dbReference type="EMBL" id="EFX06100.1"/>
    </source>
</evidence>
<dbReference type="InterPro" id="IPR015422">
    <property type="entry name" value="PyrdxlP-dep_Trfase_small"/>
</dbReference>
<dbReference type="NCBIfam" id="TIGR01814">
    <property type="entry name" value="kynureninase"/>
    <property type="match status" value="1"/>
</dbReference>
<feature type="binding site" evidence="5">
    <location>
        <position position="144"/>
    </location>
    <ligand>
        <name>pyridoxal 5'-phosphate</name>
        <dbReference type="ChEBI" id="CHEBI:597326"/>
    </ligand>
</feature>
<dbReference type="GO" id="GO:0030429">
    <property type="term" value="F:kynureninase activity"/>
    <property type="evidence" value="ECO:0007669"/>
    <property type="project" value="UniProtKB-UniRule"/>
</dbReference>
<gene>
    <name evidence="5" type="primary">BNA5</name>
    <name evidence="8" type="ORF">CMQ_4169</name>
</gene>
<comment type="cofactor">
    <cofactor evidence="5 6">
        <name>pyridoxal 5'-phosphate</name>
        <dbReference type="ChEBI" id="CHEBI:597326"/>
    </cofactor>
</comment>
<organism evidence="9">
    <name type="scientific">Grosmannia clavigera (strain kw1407 / UAMH 11150)</name>
    <name type="common">Blue stain fungus</name>
    <name type="synonym">Graphiocladiella clavigera</name>
    <dbReference type="NCBI Taxonomy" id="655863"/>
    <lineage>
        <taxon>Eukaryota</taxon>
        <taxon>Fungi</taxon>
        <taxon>Dikarya</taxon>
        <taxon>Ascomycota</taxon>
        <taxon>Pezizomycotina</taxon>
        <taxon>Sordariomycetes</taxon>
        <taxon>Sordariomycetidae</taxon>
        <taxon>Ophiostomatales</taxon>
        <taxon>Ophiostomataceae</taxon>
        <taxon>Leptographium</taxon>
    </lineage>
</organism>
<dbReference type="PIRSF" id="PIRSF038800">
    <property type="entry name" value="KYNU"/>
    <property type="match status" value="1"/>
</dbReference>
<protein>
    <recommendedName>
        <fullName evidence="5 6">Kynureninase</fullName>
        <ecNumber evidence="5 6">3.7.1.3</ecNumber>
    </recommendedName>
    <alternativeName>
        <fullName evidence="5">Biosynthesis of nicotinic acid protein 5</fullName>
    </alternativeName>
    <alternativeName>
        <fullName evidence="5">L-kynurenine hydrolase</fullName>
    </alternativeName>
</protein>
<dbReference type="SUPFAM" id="SSF53383">
    <property type="entry name" value="PLP-dependent transferases"/>
    <property type="match status" value="1"/>
</dbReference>
<evidence type="ECO:0000313" key="9">
    <source>
        <dbReference type="Proteomes" id="UP000007796"/>
    </source>
</evidence>
<evidence type="ECO:0000259" key="7">
    <source>
        <dbReference type="Pfam" id="PF00266"/>
    </source>
</evidence>
<dbReference type="PANTHER" id="PTHR14084:SF2">
    <property type="entry name" value="KYNURENINASE 2"/>
    <property type="match status" value="1"/>
</dbReference>
<dbReference type="InterPro" id="IPR015424">
    <property type="entry name" value="PyrdxlP-dep_Trfase"/>
</dbReference>
<comment type="caution">
    <text evidence="5">Lacks conserved residue(s) required for the propagation of feature annotation.</text>
</comment>
<dbReference type="Gene3D" id="3.90.1150.10">
    <property type="entry name" value="Aspartate Aminotransferase, domain 1"/>
    <property type="match status" value="1"/>
</dbReference>
<dbReference type="GO" id="GO:0097053">
    <property type="term" value="P:L-kynurenine catabolic process"/>
    <property type="evidence" value="ECO:0007669"/>
    <property type="project" value="UniProtKB-UniRule"/>
</dbReference>
<reference evidence="8 9" key="1">
    <citation type="journal article" date="2011" name="Proc. Natl. Acad. Sci. U.S.A.">
        <title>Genome and transcriptome analyses of the mountain pine beetle-fungal symbiont Grosmannia clavigera, a lodgepole pine pathogen.</title>
        <authorList>
            <person name="DiGuistini S."/>
            <person name="Wang Y."/>
            <person name="Liao N.Y."/>
            <person name="Taylor G."/>
            <person name="Tanguay P."/>
            <person name="Feau N."/>
            <person name="Henrissat B."/>
            <person name="Chan S.K."/>
            <person name="Hesse-Orce U."/>
            <person name="Alamouti S.M."/>
            <person name="Tsui C.K.M."/>
            <person name="Docking R.T."/>
            <person name="Levasseur A."/>
            <person name="Haridas S."/>
            <person name="Robertson G."/>
            <person name="Birol I."/>
            <person name="Holt R.A."/>
            <person name="Marra M.A."/>
            <person name="Hamelin R.C."/>
            <person name="Hirst M."/>
            <person name="Jones S.J.M."/>
            <person name="Bohlmann J."/>
            <person name="Breuil C."/>
        </authorList>
    </citation>
    <scope>NUCLEOTIDE SEQUENCE [LARGE SCALE GENOMIC DNA]</scope>
    <source>
        <strain evidence="9">kw1407 / UAMH 11150</strain>
    </source>
</reference>
<feature type="binding site" evidence="5">
    <location>
        <position position="265"/>
    </location>
    <ligand>
        <name>pyridoxal 5'-phosphate</name>
        <dbReference type="ChEBI" id="CHEBI:597326"/>
    </ligand>
</feature>
<dbReference type="GO" id="GO:0030170">
    <property type="term" value="F:pyridoxal phosphate binding"/>
    <property type="evidence" value="ECO:0007669"/>
    <property type="project" value="UniProtKB-UniRule"/>
</dbReference>
<dbReference type="Pfam" id="PF22580">
    <property type="entry name" value="KYNU_C"/>
    <property type="match status" value="1"/>
</dbReference>
<dbReference type="Pfam" id="PF00266">
    <property type="entry name" value="Aminotran_5"/>
    <property type="match status" value="1"/>
</dbReference>
<dbReference type="FunFam" id="3.40.640.10:FF:000031">
    <property type="entry name" value="Kynureninase"/>
    <property type="match status" value="1"/>
</dbReference>
<feature type="binding site" evidence="5">
    <location>
        <position position="326"/>
    </location>
    <ligand>
        <name>pyridoxal 5'-phosphate</name>
        <dbReference type="ChEBI" id="CHEBI:597326"/>
    </ligand>
</feature>
<accession>F0XA19</accession>
<dbReference type="HOGENOM" id="CLU_003433_4_0_1"/>
<keyword evidence="3 5" id="KW-0378">Hydrolase</keyword>
<feature type="binding site" evidence="5">
    <location>
        <position position="287"/>
    </location>
    <ligand>
        <name>pyridoxal 5'-phosphate</name>
        <dbReference type="ChEBI" id="CHEBI:597326"/>
    </ligand>
</feature>
<dbReference type="PANTHER" id="PTHR14084">
    <property type="entry name" value="KYNURENINASE"/>
    <property type="match status" value="1"/>
</dbReference>